<keyword evidence="1" id="KW-1133">Transmembrane helix</keyword>
<dbReference type="RefSeq" id="WP_169657274.1">
    <property type="nucleotide sequence ID" value="NZ_JABANE010000033.1"/>
</dbReference>
<sequence length="129" mass="14733">MKTERLHIVLNMICAGVILFNAFSVSLLKLDLEMQRDFIAEVFCINKDKAKMSCHGQCFINKELKKESEKQQETSETLQKEVVLDLPMHSELILPEEICFVDQVTSSFAYTGLLKPLDDVGQLFRPPIV</sequence>
<accession>A0A7X9RUJ3</accession>
<organism evidence="2 3">
    <name type="scientific">Flammeovirga aprica JL-4</name>
    <dbReference type="NCBI Taxonomy" id="694437"/>
    <lineage>
        <taxon>Bacteria</taxon>
        <taxon>Pseudomonadati</taxon>
        <taxon>Bacteroidota</taxon>
        <taxon>Cytophagia</taxon>
        <taxon>Cytophagales</taxon>
        <taxon>Flammeovirgaceae</taxon>
        <taxon>Flammeovirga</taxon>
    </lineage>
</organism>
<dbReference type="AlphaFoldDB" id="A0A7X9RUJ3"/>
<reference evidence="2 3" key="1">
    <citation type="submission" date="2020-04" db="EMBL/GenBank/DDBJ databases">
        <title>Flammeovirga sp. SR4, a novel species isolated from seawater.</title>
        <authorList>
            <person name="Wang X."/>
        </authorList>
    </citation>
    <scope>NUCLEOTIDE SEQUENCE [LARGE SCALE GENOMIC DNA]</scope>
    <source>
        <strain evidence="2 3">ATCC 23126</strain>
    </source>
</reference>
<comment type="caution">
    <text evidence="2">The sequence shown here is derived from an EMBL/GenBank/DDBJ whole genome shotgun (WGS) entry which is preliminary data.</text>
</comment>
<dbReference type="EMBL" id="JABANE010000033">
    <property type="protein sequence ID" value="NME68987.1"/>
    <property type="molecule type" value="Genomic_DNA"/>
</dbReference>
<dbReference type="Proteomes" id="UP000576082">
    <property type="component" value="Unassembled WGS sequence"/>
</dbReference>
<evidence type="ECO:0000313" key="2">
    <source>
        <dbReference type="EMBL" id="NME68987.1"/>
    </source>
</evidence>
<name>A0A7X9RUJ3_9BACT</name>
<keyword evidence="1" id="KW-0812">Transmembrane</keyword>
<evidence type="ECO:0000313" key="3">
    <source>
        <dbReference type="Proteomes" id="UP000576082"/>
    </source>
</evidence>
<keyword evidence="3" id="KW-1185">Reference proteome</keyword>
<protein>
    <submittedName>
        <fullName evidence="2">Uncharacterized protein</fullName>
    </submittedName>
</protein>
<gene>
    <name evidence="2" type="ORF">HHU12_13520</name>
</gene>
<keyword evidence="1" id="KW-0472">Membrane</keyword>
<evidence type="ECO:0000256" key="1">
    <source>
        <dbReference type="SAM" id="Phobius"/>
    </source>
</evidence>
<proteinExistence type="predicted"/>
<feature type="transmembrane region" description="Helical" evidence="1">
    <location>
        <begin position="6"/>
        <end position="28"/>
    </location>
</feature>